<name>A0A0V1N8V1_9BILA</name>
<proteinExistence type="predicted"/>
<comment type="caution">
    <text evidence="1">The sequence shown here is derived from an EMBL/GenBank/DDBJ whole genome shotgun (WGS) entry which is preliminary data.</text>
</comment>
<evidence type="ECO:0000313" key="1">
    <source>
        <dbReference type="EMBL" id="KRZ80429.1"/>
    </source>
</evidence>
<dbReference type="AlphaFoldDB" id="A0A0V1N8V1"/>
<reference evidence="1 2" key="1">
    <citation type="submission" date="2015-01" db="EMBL/GenBank/DDBJ databases">
        <title>Evolution of Trichinella species and genotypes.</title>
        <authorList>
            <person name="Korhonen P.K."/>
            <person name="Edoardo P."/>
            <person name="Giuseppe L.R."/>
            <person name="Gasser R.B."/>
        </authorList>
    </citation>
    <scope>NUCLEOTIDE SEQUENCE [LARGE SCALE GENOMIC DNA]</scope>
    <source>
        <strain evidence="1">ISS1980</strain>
    </source>
</reference>
<dbReference type="Proteomes" id="UP000054843">
    <property type="component" value="Unassembled WGS sequence"/>
</dbReference>
<keyword evidence="2" id="KW-1185">Reference proteome</keyword>
<gene>
    <name evidence="1" type="ORF">T10_13166</name>
</gene>
<organism evidence="1 2">
    <name type="scientific">Trichinella papuae</name>
    <dbReference type="NCBI Taxonomy" id="268474"/>
    <lineage>
        <taxon>Eukaryota</taxon>
        <taxon>Metazoa</taxon>
        <taxon>Ecdysozoa</taxon>
        <taxon>Nematoda</taxon>
        <taxon>Enoplea</taxon>
        <taxon>Dorylaimia</taxon>
        <taxon>Trichinellida</taxon>
        <taxon>Trichinellidae</taxon>
        <taxon>Trichinella</taxon>
    </lineage>
</organism>
<protein>
    <submittedName>
        <fullName evidence="1">Uncharacterized protein</fullName>
    </submittedName>
</protein>
<accession>A0A0V1N8V1</accession>
<sequence length="102" mass="12179">MYWTPQKYWILKAFEKSMPEFDERKILSKITLPLAIATIEASYERDKTDEIEVVNPTTKLCTNFAHLALINCLLHHLMRITTLPYYLTHRKIEKTEKTWMGY</sequence>
<dbReference type="EMBL" id="JYDO01000002">
    <property type="protein sequence ID" value="KRZ80429.1"/>
    <property type="molecule type" value="Genomic_DNA"/>
</dbReference>
<evidence type="ECO:0000313" key="2">
    <source>
        <dbReference type="Proteomes" id="UP000054843"/>
    </source>
</evidence>